<dbReference type="VEuPathDB" id="VectorBase:ISCW015079"/>
<keyword evidence="10" id="KW-1185">Reference proteome</keyword>
<dbReference type="EnsemblMetazoa" id="ISCW015079-RA">
    <property type="protein sequence ID" value="ISCW015079-PA"/>
    <property type="gene ID" value="ISCW015079"/>
</dbReference>
<comment type="similarity">
    <text evidence="1 6">Belongs to the ferritin family.</text>
</comment>
<feature type="binding site" evidence="5">
    <location>
        <position position="167"/>
    </location>
    <ligand>
        <name>Fe cation</name>
        <dbReference type="ChEBI" id="CHEBI:24875"/>
        <label>1</label>
    </ligand>
</feature>
<dbReference type="GO" id="GO:0006879">
    <property type="term" value="P:intracellular iron ion homeostasis"/>
    <property type="evidence" value="ECO:0007669"/>
    <property type="project" value="UniProtKB-KW"/>
</dbReference>
<dbReference type="EC" id="1.16.3.1" evidence="6"/>
<dbReference type="GO" id="GO:0008199">
    <property type="term" value="F:ferric iron binding"/>
    <property type="evidence" value="ECO:0000318"/>
    <property type="project" value="GO_Central"/>
</dbReference>
<dbReference type="InterPro" id="IPR009078">
    <property type="entry name" value="Ferritin-like_SF"/>
</dbReference>
<dbReference type="PANTHER" id="PTHR11431">
    <property type="entry name" value="FERRITIN"/>
    <property type="match status" value="1"/>
</dbReference>
<dbReference type="OrthoDB" id="186462at2759"/>
<reference evidence="8 10" key="1">
    <citation type="submission" date="2008-03" db="EMBL/GenBank/DDBJ databases">
        <title>Annotation of Ixodes scapularis.</title>
        <authorList>
            <consortium name="Ixodes scapularis Genome Project Consortium"/>
            <person name="Caler E."/>
            <person name="Hannick L.I."/>
            <person name="Bidwell S."/>
            <person name="Joardar V."/>
            <person name="Thiagarajan M."/>
            <person name="Amedeo P."/>
            <person name="Galinsky K.J."/>
            <person name="Schobel S."/>
            <person name="Inman J."/>
            <person name="Hostetler J."/>
            <person name="Miller J."/>
            <person name="Hammond M."/>
            <person name="Megy K."/>
            <person name="Lawson D."/>
            <person name="Kodira C."/>
            <person name="Sutton G."/>
            <person name="Meyer J."/>
            <person name="Hill C.A."/>
            <person name="Birren B."/>
            <person name="Nene V."/>
            <person name="Collins F."/>
            <person name="Alarcon-Chaidez F."/>
            <person name="Wikel S."/>
            <person name="Strausberg R."/>
        </authorList>
    </citation>
    <scope>NUCLEOTIDE SEQUENCE [LARGE SCALE GENOMIC DNA]</scope>
    <source>
        <strain evidence="10">Wikel</strain>
        <strain evidence="8">Wikel colony</strain>
    </source>
</reference>
<dbReference type="Proteomes" id="UP000001555">
    <property type="component" value="Unassembled WGS sequence"/>
</dbReference>
<evidence type="ECO:0000313" key="9">
    <source>
        <dbReference type="EnsemblMetazoa" id="ISCW015079-PA"/>
    </source>
</evidence>
<dbReference type="CDD" id="cd01056">
    <property type="entry name" value="Euk_Ferritin"/>
    <property type="match status" value="1"/>
</dbReference>
<feature type="binding site" evidence="5">
    <location>
        <position position="132"/>
    </location>
    <ligand>
        <name>Fe cation</name>
        <dbReference type="ChEBI" id="CHEBI:24875"/>
        <label>1</label>
    </ligand>
</feature>
<dbReference type="GO" id="GO:0006826">
    <property type="term" value="P:iron ion transport"/>
    <property type="evidence" value="ECO:0007669"/>
    <property type="project" value="InterPro"/>
</dbReference>
<evidence type="ECO:0000259" key="7">
    <source>
        <dbReference type="PROSITE" id="PS50905"/>
    </source>
</evidence>
<evidence type="ECO:0000256" key="3">
    <source>
        <dbReference type="ARBA" id="ARBA00022723"/>
    </source>
</evidence>
<feature type="binding site" evidence="5">
    <location>
        <position position="87"/>
    </location>
    <ligand>
        <name>Fe cation</name>
        <dbReference type="ChEBI" id="CHEBI:24875"/>
        <label>1</label>
    </ligand>
</feature>
<gene>
    <name evidence="8" type="ORF">IscW_ISCW015079</name>
</gene>
<reference evidence="9" key="2">
    <citation type="submission" date="2020-05" db="UniProtKB">
        <authorList>
            <consortium name="EnsemblMetazoa"/>
        </authorList>
    </citation>
    <scope>IDENTIFICATION</scope>
    <source>
        <strain evidence="9">wikel</strain>
    </source>
</reference>
<dbReference type="PaxDb" id="6945-B7QJT9"/>
<keyword evidence="3 5" id="KW-0479">Metal-binding</keyword>
<evidence type="ECO:0000256" key="5">
    <source>
        <dbReference type="PIRSR" id="PIRSR601519-1"/>
    </source>
</evidence>
<sequence length="204" mass="23238">QIPSVASRLLFIGHSNNCTNSVLSGNNLFENLDKYPLQDECQAALQEHINVEMHASLVYMQMAAHFDNNKVARKGFSTFFAENSKEEREHAQKIIDYINKRGSTVSLVNIDMPQITTWKSVLQALRDAISLENKVTNKLHAVHKTADEECKDPQLMDFIESEFLEEQVTSIDKLQRMITVLSNMDSGTGEYLLDRELLGDKKEF</sequence>
<proteinExistence type="inferred from homology"/>
<dbReference type="PANTHER" id="PTHR11431:SF75">
    <property type="entry name" value="FERRITIN"/>
    <property type="match status" value="1"/>
</dbReference>
<comment type="catalytic activity">
    <reaction evidence="6">
        <text>4 Fe(2+) + O2 + 4 H(+) = 4 Fe(3+) + 2 H2O</text>
        <dbReference type="Rhea" id="RHEA:11148"/>
        <dbReference type="ChEBI" id="CHEBI:15377"/>
        <dbReference type="ChEBI" id="CHEBI:15378"/>
        <dbReference type="ChEBI" id="CHEBI:15379"/>
        <dbReference type="ChEBI" id="CHEBI:29033"/>
        <dbReference type="ChEBI" id="CHEBI:29034"/>
        <dbReference type="EC" id="1.16.3.1"/>
    </reaction>
</comment>
<evidence type="ECO:0000256" key="1">
    <source>
        <dbReference type="ARBA" id="ARBA00007513"/>
    </source>
</evidence>
<dbReference type="VEuPathDB" id="VectorBase:ISCP_024485"/>
<dbReference type="GO" id="GO:0005737">
    <property type="term" value="C:cytoplasm"/>
    <property type="evidence" value="ECO:0000318"/>
    <property type="project" value="GO_Central"/>
</dbReference>
<evidence type="ECO:0000256" key="2">
    <source>
        <dbReference type="ARBA" id="ARBA00022434"/>
    </source>
</evidence>
<keyword evidence="4 5" id="KW-0408">Iron</keyword>
<feature type="domain" description="Ferritin-like diiron" evidence="7">
    <location>
        <begin position="35"/>
        <end position="185"/>
    </location>
</feature>
<dbReference type="Gene3D" id="1.20.1260.10">
    <property type="match status" value="1"/>
</dbReference>
<dbReference type="EMBL" id="DS954460">
    <property type="protein sequence ID" value="EEC19111.1"/>
    <property type="molecule type" value="Genomic_DNA"/>
</dbReference>
<dbReference type="VEuPathDB" id="VectorBase:ISCI015079"/>
<dbReference type="GO" id="GO:0004322">
    <property type="term" value="F:ferroxidase activity"/>
    <property type="evidence" value="ECO:0007669"/>
    <property type="project" value="UniProtKB-EC"/>
</dbReference>
<dbReference type="InParanoid" id="B7QJT9"/>
<name>B7QJT9_IXOSC</name>
<evidence type="ECO:0000313" key="10">
    <source>
        <dbReference type="Proteomes" id="UP000001555"/>
    </source>
</evidence>
<comment type="function">
    <text evidence="6">Stores iron in a soluble, non-toxic, readily available form. Important for iron homeostasis. Iron is taken up in the ferrous form and deposited as ferric hydroxides after oxidation.</text>
</comment>
<accession>B7QJT9</accession>
<keyword evidence="6 8" id="KW-0560">Oxidoreductase</keyword>
<dbReference type="GO" id="GO:0008198">
    <property type="term" value="F:ferrous iron binding"/>
    <property type="evidence" value="ECO:0000318"/>
    <property type="project" value="GO_Central"/>
</dbReference>
<dbReference type="InterPro" id="IPR009040">
    <property type="entry name" value="Ferritin-like_diiron"/>
</dbReference>
<dbReference type="InterPro" id="IPR012347">
    <property type="entry name" value="Ferritin-like"/>
</dbReference>
<dbReference type="PROSITE" id="PS50905">
    <property type="entry name" value="FERRITIN_LIKE"/>
    <property type="match status" value="1"/>
</dbReference>
<dbReference type="STRING" id="6945.B7QJT9"/>
<feature type="binding site" evidence="5">
    <location>
        <position position="90"/>
    </location>
    <ligand>
        <name>Fe cation</name>
        <dbReference type="ChEBI" id="CHEBI:24875"/>
        <label>1</label>
    </ligand>
</feature>
<evidence type="ECO:0000256" key="4">
    <source>
        <dbReference type="ARBA" id="ARBA00023004"/>
    </source>
</evidence>
<dbReference type="InterPro" id="IPR001519">
    <property type="entry name" value="Ferritin"/>
</dbReference>
<dbReference type="SUPFAM" id="SSF47240">
    <property type="entry name" value="Ferritin-like"/>
    <property type="match status" value="1"/>
</dbReference>
<dbReference type="EMBL" id="ABJB011121018">
    <property type="status" value="NOT_ANNOTATED_CDS"/>
    <property type="molecule type" value="Genomic_DNA"/>
</dbReference>
<dbReference type="Pfam" id="PF00210">
    <property type="entry name" value="Ferritin"/>
    <property type="match status" value="1"/>
</dbReference>
<feature type="non-terminal residue" evidence="8">
    <location>
        <position position="1"/>
    </location>
</feature>
<dbReference type="EMBL" id="ABJB010932226">
    <property type="status" value="NOT_ANNOTATED_CDS"/>
    <property type="molecule type" value="Genomic_DNA"/>
</dbReference>
<evidence type="ECO:0000313" key="8">
    <source>
        <dbReference type="EMBL" id="EEC19111.1"/>
    </source>
</evidence>
<dbReference type="AlphaFoldDB" id="B7QJT9"/>
<dbReference type="InterPro" id="IPR008331">
    <property type="entry name" value="Ferritin_DPS_dom"/>
</dbReference>
<dbReference type="HOGENOM" id="CLU_065681_4_2_1"/>
<protein>
    <recommendedName>
        <fullName evidence="6">Ferritin</fullName>
        <ecNumber evidence="6">1.16.3.1</ecNumber>
    </recommendedName>
</protein>
<evidence type="ECO:0000256" key="6">
    <source>
        <dbReference type="RuleBase" id="RU361145"/>
    </source>
</evidence>
<keyword evidence="2 6" id="KW-0409">Iron storage</keyword>
<feature type="binding site" evidence="5">
    <location>
        <position position="52"/>
    </location>
    <ligand>
        <name>Fe cation</name>
        <dbReference type="ChEBI" id="CHEBI:24875"/>
        <label>1</label>
    </ligand>
</feature>
<organism>
    <name type="scientific">Ixodes scapularis</name>
    <name type="common">Black-legged tick</name>
    <name type="synonym">Deer tick</name>
    <dbReference type="NCBI Taxonomy" id="6945"/>
    <lineage>
        <taxon>Eukaryota</taxon>
        <taxon>Metazoa</taxon>
        <taxon>Ecdysozoa</taxon>
        <taxon>Arthropoda</taxon>
        <taxon>Chelicerata</taxon>
        <taxon>Arachnida</taxon>
        <taxon>Acari</taxon>
        <taxon>Parasitiformes</taxon>
        <taxon>Ixodida</taxon>
        <taxon>Ixodoidea</taxon>
        <taxon>Ixodidae</taxon>
        <taxon>Ixodinae</taxon>
        <taxon>Ixodes</taxon>
    </lineage>
</organism>